<keyword evidence="1" id="KW-0472">Membrane</keyword>
<evidence type="ECO:0000313" key="3">
    <source>
        <dbReference type="Proteomes" id="UP001165986"/>
    </source>
</evidence>
<gene>
    <name evidence="2" type="ORF">FNW02_21190</name>
</gene>
<feature type="transmembrane region" description="Helical" evidence="1">
    <location>
        <begin position="123"/>
        <end position="143"/>
    </location>
</feature>
<protein>
    <submittedName>
        <fullName evidence="2">Uncharacterized protein</fullName>
    </submittedName>
</protein>
<keyword evidence="1" id="KW-0812">Transmembrane</keyword>
<organism evidence="2 3">
    <name type="scientific">Komarekiella delphini-convector SJRDD-AB1</name>
    <dbReference type="NCBI Taxonomy" id="2593771"/>
    <lineage>
        <taxon>Bacteria</taxon>
        <taxon>Bacillati</taxon>
        <taxon>Cyanobacteriota</taxon>
        <taxon>Cyanophyceae</taxon>
        <taxon>Nostocales</taxon>
        <taxon>Nostocaceae</taxon>
        <taxon>Komarekiella</taxon>
        <taxon>Komarekiella delphini-convector</taxon>
    </lineage>
</organism>
<accession>A0AA40VSK6</accession>
<keyword evidence="3" id="KW-1185">Reference proteome</keyword>
<name>A0AA40VSK6_9NOST</name>
<feature type="transmembrane region" description="Helical" evidence="1">
    <location>
        <begin position="69"/>
        <end position="86"/>
    </location>
</feature>
<evidence type="ECO:0000256" key="1">
    <source>
        <dbReference type="SAM" id="Phobius"/>
    </source>
</evidence>
<feature type="transmembrane region" description="Helical" evidence="1">
    <location>
        <begin position="346"/>
        <end position="362"/>
    </location>
</feature>
<feature type="transmembrane region" description="Helical" evidence="1">
    <location>
        <begin position="40"/>
        <end position="57"/>
    </location>
</feature>
<dbReference type="AlphaFoldDB" id="A0AA40VSK6"/>
<keyword evidence="1" id="KW-1133">Transmembrane helix</keyword>
<feature type="transmembrane region" description="Helical" evidence="1">
    <location>
        <begin position="163"/>
        <end position="181"/>
    </location>
</feature>
<feature type="transmembrane region" description="Helical" evidence="1">
    <location>
        <begin position="234"/>
        <end position="253"/>
    </location>
</feature>
<feature type="transmembrane region" description="Helical" evidence="1">
    <location>
        <begin position="213"/>
        <end position="229"/>
    </location>
</feature>
<reference evidence="2" key="1">
    <citation type="submission" date="2019-07" db="EMBL/GenBank/DDBJ databases">
        <title>Toxilogical consequences of a new and cryptic species of cyanobacteria (Komarekiella delphini-convector) recovered from the epidermis of a bottlenose dolphin and 1500 ft. in the air.</title>
        <authorList>
            <person name="Brown A.O."/>
            <person name="Dvorak P."/>
            <person name="Villanueva C.D."/>
            <person name="Foss A.J."/>
            <person name="Garvey A.D."/>
            <person name="Gibson Q.A."/>
            <person name="Johansen J.R."/>
            <person name="Casamatta D.A."/>
        </authorList>
    </citation>
    <scope>NUCLEOTIDE SEQUENCE</scope>
    <source>
        <strain evidence="2">SJRDD-AB1</strain>
    </source>
</reference>
<evidence type="ECO:0000313" key="2">
    <source>
        <dbReference type="EMBL" id="MBD6618270.1"/>
    </source>
</evidence>
<sequence>MYKSLIRETFIVILLAVLFGGVSLMDLGDPDSSIDPSILKLRHLMNGITLLVFLVMSRFKIWHFPSKPLTLTFFWYSFSFVFFLSGSFHDDLTIIRDSIWLMIAIPIIFFSVLPKLMNKSANFLIALGLLLGLLPYIITSLWLHPIWQSTQSYRGVFYNSNQLGTTGAAISASIFILLIGAISKKKNVFYIVSLNFILFSSLIIILLSNARTSLIAFFIMFVILCWQLLRKPNYLFSISLIIIATITILLNLVQQNPLLLEQISRIQNKESISGRDQIWMQTIKDMQLLGNNSNYFDLNFGMGGHNSIIDILGVYGILAAFFMTCFAISSFYYTYSYFKKYAKDDAYAIAPFIITTCFWIIAMTESMFGALGNALTQAYMMSMGVVIHHNKR</sequence>
<feature type="transmembrane region" description="Helical" evidence="1">
    <location>
        <begin position="312"/>
        <end position="334"/>
    </location>
</feature>
<proteinExistence type="predicted"/>
<dbReference type="RefSeq" id="WP_191759486.1">
    <property type="nucleotide sequence ID" value="NZ_VJXY01000025.1"/>
</dbReference>
<dbReference type="EMBL" id="VJXY01000025">
    <property type="protein sequence ID" value="MBD6618270.1"/>
    <property type="molecule type" value="Genomic_DNA"/>
</dbReference>
<feature type="transmembrane region" description="Helical" evidence="1">
    <location>
        <begin position="98"/>
        <end position="116"/>
    </location>
</feature>
<feature type="transmembrane region" description="Helical" evidence="1">
    <location>
        <begin position="188"/>
        <end position="207"/>
    </location>
</feature>
<feature type="transmembrane region" description="Helical" evidence="1">
    <location>
        <begin position="368"/>
        <end position="387"/>
    </location>
</feature>
<dbReference type="Proteomes" id="UP001165986">
    <property type="component" value="Unassembled WGS sequence"/>
</dbReference>
<comment type="caution">
    <text evidence="2">The sequence shown here is derived from an EMBL/GenBank/DDBJ whole genome shotgun (WGS) entry which is preliminary data.</text>
</comment>